<reference evidence="4 5" key="1">
    <citation type="submission" date="2020-08" db="EMBL/GenBank/DDBJ databases">
        <title>Plant Genome Project.</title>
        <authorList>
            <person name="Zhang R.-G."/>
        </authorList>
    </citation>
    <scope>NUCLEOTIDE SEQUENCE [LARGE SCALE GENOMIC DNA]</scope>
    <source>
        <strain evidence="4">WSP0</strain>
        <tissue evidence="4">Leaf</tissue>
    </source>
</reference>
<feature type="region of interest" description="Disordered" evidence="2">
    <location>
        <begin position="1"/>
        <end position="92"/>
    </location>
</feature>
<evidence type="ECO:0000256" key="1">
    <source>
        <dbReference type="ARBA" id="ARBA00008690"/>
    </source>
</evidence>
<accession>A0AAV6HS13</accession>
<name>A0AAV6HS13_9ERIC</name>
<comment type="caution">
    <text evidence="4">The sequence shown here is derived from an EMBL/GenBank/DDBJ whole genome shotgun (WGS) entry which is preliminary data.</text>
</comment>
<dbReference type="EMBL" id="JACTNZ010000013">
    <property type="protein sequence ID" value="KAG5515792.1"/>
    <property type="molecule type" value="Genomic_DNA"/>
</dbReference>
<dbReference type="InterPro" id="IPR046431">
    <property type="entry name" value="FAF_dom"/>
</dbReference>
<organism evidence="4 5">
    <name type="scientific">Rhododendron griersonianum</name>
    <dbReference type="NCBI Taxonomy" id="479676"/>
    <lineage>
        <taxon>Eukaryota</taxon>
        <taxon>Viridiplantae</taxon>
        <taxon>Streptophyta</taxon>
        <taxon>Embryophyta</taxon>
        <taxon>Tracheophyta</taxon>
        <taxon>Spermatophyta</taxon>
        <taxon>Magnoliopsida</taxon>
        <taxon>eudicotyledons</taxon>
        <taxon>Gunneridae</taxon>
        <taxon>Pentapetalae</taxon>
        <taxon>asterids</taxon>
        <taxon>Ericales</taxon>
        <taxon>Ericaceae</taxon>
        <taxon>Ericoideae</taxon>
        <taxon>Rhodoreae</taxon>
        <taxon>Rhododendron</taxon>
    </lineage>
</organism>
<dbReference type="Proteomes" id="UP000823749">
    <property type="component" value="Chromosome 13"/>
</dbReference>
<keyword evidence="5" id="KW-1185">Reference proteome</keyword>
<feature type="domain" description="FAF" evidence="3">
    <location>
        <begin position="169"/>
        <end position="222"/>
    </location>
</feature>
<protein>
    <recommendedName>
        <fullName evidence="3">FAF domain-containing protein</fullName>
    </recommendedName>
</protein>
<dbReference type="AlphaFoldDB" id="A0AAV6HS13"/>
<dbReference type="PANTHER" id="PTHR33155">
    <property type="entry name" value="FANTASTIC FOUR-LIKE PROTEIN (DUF3049)"/>
    <property type="match status" value="1"/>
</dbReference>
<dbReference type="Pfam" id="PF11250">
    <property type="entry name" value="FAF"/>
    <property type="match status" value="1"/>
</dbReference>
<sequence>MAAWGSLQHIFKKPPPENPTLLESLSWNQIKPTKPNEQDSSSFTEIFGELHFKENPEPYPPFPSPPTLPPSTTKNDQITPTPTPTNNKNPSPDYLSTIFSSMNSESLQLCTEGLGFESSADVEELRSDAKINGWEEKGEVVGIGKESFLHGESGGKGELMRRVRKSGGEFPPPISSIGESGKPWVWFKSYRQNGRFVLKEIRVPNQEFLHARREDGRLKLQFFQPDGEEDDDYDNDDYNDDYDDERDGIVGEEEGEEEEMEEMMGR</sequence>
<evidence type="ECO:0000259" key="3">
    <source>
        <dbReference type="Pfam" id="PF11250"/>
    </source>
</evidence>
<proteinExistence type="inferred from homology"/>
<evidence type="ECO:0000313" key="4">
    <source>
        <dbReference type="EMBL" id="KAG5515792.1"/>
    </source>
</evidence>
<feature type="compositionally biased region" description="Polar residues" evidence="2">
    <location>
        <begin position="21"/>
        <end position="31"/>
    </location>
</feature>
<feature type="compositionally biased region" description="Pro residues" evidence="2">
    <location>
        <begin position="57"/>
        <end position="69"/>
    </location>
</feature>
<dbReference type="PANTHER" id="PTHR33155:SF9">
    <property type="entry name" value="FANTASTIC FOUR-LIKE PROTEIN (DUF3049)"/>
    <property type="match status" value="1"/>
</dbReference>
<feature type="region of interest" description="Disordered" evidence="2">
    <location>
        <begin position="223"/>
        <end position="266"/>
    </location>
</feature>
<evidence type="ECO:0000313" key="5">
    <source>
        <dbReference type="Proteomes" id="UP000823749"/>
    </source>
</evidence>
<dbReference type="InterPro" id="IPR021410">
    <property type="entry name" value="FAF"/>
</dbReference>
<gene>
    <name evidence="4" type="ORF">RHGRI_036740</name>
</gene>
<feature type="compositionally biased region" description="Acidic residues" evidence="2">
    <location>
        <begin position="226"/>
        <end position="266"/>
    </location>
</feature>
<comment type="similarity">
    <text evidence="1">Belongs to the fantastic four family.</text>
</comment>
<evidence type="ECO:0000256" key="2">
    <source>
        <dbReference type="SAM" id="MobiDB-lite"/>
    </source>
</evidence>